<accession>A0A4R1HPK8</accession>
<dbReference type="OrthoDB" id="2453533at2"/>
<organism evidence="2 3">
    <name type="scientific">Pseudonocardia endophytica</name>
    <dbReference type="NCBI Taxonomy" id="401976"/>
    <lineage>
        <taxon>Bacteria</taxon>
        <taxon>Bacillati</taxon>
        <taxon>Actinomycetota</taxon>
        <taxon>Actinomycetes</taxon>
        <taxon>Pseudonocardiales</taxon>
        <taxon>Pseudonocardiaceae</taxon>
        <taxon>Pseudonocardia</taxon>
    </lineage>
</organism>
<evidence type="ECO:0000313" key="2">
    <source>
        <dbReference type="EMBL" id="TCK24484.1"/>
    </source>
</evidence>
<dbReference type="InterPro" id="IPR037523">
    <property type="entry name" value="VOC_core"/>
</dbReference>
<gene>
    <name evidence="2" type="ORF">EV378_0256</name>
</gene>
<dbReference type="Gene3D" id="3.10.180.10">
    <property type="entry name" value="2,3-Dihydroxybiphenyl 1,2-Dioxygenase, domain 1"/>
    <property type="match status" value="1"/>
</dbReference>
<dbReference type="EMBL" id="SMFZ01000001">
    <property type="protein sequence ID" value="TCK24484.1"/>
    <property type="molecule type" value="Genomic_DNA"/>
</dbReference>
<protein>
    <recommendedName>
        <fullName evidence="1">VOC domain-containing protein</fullName>
    </recommendedName>
</protein>
<comment type="caution">
    <text evidence="2">The sequence shown here is derived from an EMBL/GenBank/DDBJ whole genome shotgun (WGS) entry which is preliminary data.</text>
</comment>
<dbReference type="AlphaFoldDB" id="A0A4R1HPK8"/>
<reference evidence="2 3" key="1">
    <citation type="submission" date="2019-03" db="EMBL/GenBank/DDBJ databases">
        <title>Sequencing the genomes of 1000 actinobacteria strains.</title>
        <authorList>
            <person name="Klenk H.-P."/>
        </authorList>
    </citation>
    <scope>NUCLEOTIDE SEQUENCE [LARGE SCALE GENOMIC DNA]</scope>
    <source>
        <strain evidence="2 3">DSM 44969</strain>
    </source>
</reference>
<sequence>MDIDVFACLPVTDLSRAVAWGDRLFGDVEAFEPNDTEHVWTLAGHRHVYVELLPRDAGHAKLTLFVSDFDGFLAAAAERGLTPADEEVYDNGVHKALFRDPDGNEVGIGGVPA</sequence>
<name>A0A4R1HPK8_PSEEN</name>
<dbReference type="PROSITE" id="PS51819">
    <property type="entry name" value="VOC"/>
    <property type="match status" value="1"/>
</dbReference>
<dbReference type="SUPFAM" id="SSF54593">
    <property type="entry name" value="Glyoxalase/Bleomycin resistance protein/Dihydroxybiphenyl dioxygenase"/>
    <property type="match status" value="1"/>
</dbReference>
<dbReference type="InterPro" id="IPR029068">
    <property type="entry name" value="Glyas_Bleomycin-R_OHBP_Dase"/>
</dbReference>
<dbReference type="CDD" id="cd06587">
    <property type="entry name" value="VOC"/>
    <property type="match status" value="1"/>
</dbReference>
<keyword evidence="3" id="KW-1185">Reference proteome</keyword>
<evidence type="ECO:0000259" key="1">
    <source>
        <dbReference type="PROSITE" id="PS51819"/>
    </source>
</evidence>
<proteinExistence type="predicted"/>
<feature type="domain" description="VOC" evidence="1">
    <location>
        <begin position="2"/>
        <end position="111"/>
    </location>
</feature>
<dbReference type="Proteomes" id="UP000295560">
    <property type="component" value="Unassembled WGS sequence"/>
</dbReference>
<evidence type="ECO:0000313" key="3">
    <source>
        <dbReference type="Proteomes" id="UP000295560"/>
    </source>
</evidence>
<dbReference type="RefSeq" id="WP_132420924.1">
    <property type="nucleotide sequence ID" value="NZ_SMFZ01000001.1"/>
</dbReference>